<dbReference type="InterPro" id="IPR050202">
    <property type="entry name" value="Cyt/Deoxycyt_deaminase"/>
</dbReference>
<dbReference type="RefSeq" id="WP_047976074.1">
    <property type="nucleotide sequence ID" value="NZ_JWIZ01000008.1"/>
</dbReference>
<sequence>MPTLNALVQRLDRVNDDQKKPLINAIINQLAAQDYQGRLSPSFVAECCQQFRVSTLEFALAGLPIAACYALTPVSHFNVGAIAIGTSGTFYFGANQEFAHDAIQQTLHAEQSAIGHAWLAGESRLTDIVVNYTPCGHCRQFMNELNSAADLHIHLPHCQHQPLHHYLPDAFGPKDLQIEQLLFDRTRQAFLPQGDPLIQAAIEAAAYAYAPYSSAYSGVALQCGERIITGRYAENAAFNPSFLPLQSALNFQRLNGWQTDPITRVVLAEKVAVLSSRAITASLAKQLFNLEIDYFSL</sequence>
<evidence type="ECO:0000256" key="4">
    <source>
        <dbReference type="ARBA" id="ARBA00022801"/>
    </source>
</evidence>
<feature type="active site" description="Proton donor" evidence="6 7">
    <location>
        <position position="110"/>
    </location>
</feature>
<keyword evidence="12" id="KW-1185">Reference proteome</keyword>
<dbReference type="GO" id="GO:0004126">
    <property type="term" value="F:cytidine deaminase activity"/>
    <property type="evidence" value="ECO:0007669"/>
    <property type="project" value="UniProtKB-UniRule"/>
</dbReference>
<protein>
    <recommendedName>
        <fullName evidence="6">Cytidine deaminase</fullName>
        <ecNumber evidence="6">3.5.4.5</ecNumber>
    </recommendedName>
    <alternativeName>
        <fullName evidence="6">Cytidine aminohydrolase</fullName>
        <shortName evidence="6">CDA</shortName>
    </alternativeName>
</protein>
<evidence type="ECO:0000256" key="6">
    <source>
        <dbReference type="HAMAP-Rule" id="MF_01558"/>
    </source>
</evidence>
<keyword evidence="5 6" id="KW-0862">Zinc</keyword>
<feature type="binding site" evidence="6 9">
    <location>
        <position position="135"/>
    </location>
    <ligand>
        <name>Zn(2+)</name>
        <dbReference type="ChEBI" id="CHEBI:29105"/>
        <note>catalytic</note>
    </ligand>
</feature>
<dbReference type="GO" id="GO:0005829">
    <property type="term" value="C:cytosol"/>
    <property type="evidence" value="ECO:0007669"/>
    <property type="project" value="TreeGrafter"/>
</dbReference>
<accession>A0A0J5S649</accession>
<gene>
    <name evidence="6" type="primary">cdd</name>
    <name evidence="11" type="ORF">RO21_01735</name>
</gene>
<comment type="catalytic activity">
    <reaction evidence="6">
        <text>cytidine + H2O + H(+) = uridine + NH4(+)</text>
        <dbReference type="Rhea" id="RHEA:16069"/>
        <dbReference type="ChEBI" id="CHEBI:15377"/>
        <dbReference type="ChEBI" id="CHEBI:15378"/>
        <dbReference type="ChEBI" id="CHEBI:16704"/>
        <dbReference type="ChEBI" id="CHEBI:17562"/>
        <dbReference type="ChEBI" id="CHEBI:28938"/>
        <dbReference type="EC" id="3.5.4.5"/>
    </reaction>
</comment>
<comment type="caution">
    <text evidence="11">The sequence shown here is derived from an EMBL/GenBank/DDBJ whole genome shotgun (WGS) entry which is preliminary data.</text>
</comment>
<comment type="similarity">
    <text evidence="1 6">Belongs to the cytidine and deoxycytidylate deaminase family.</text>
</comment>
<dbReference type="InterPro" id="IPR002125">
    <property type="entry name" value="CMP_dCMP_dom"/>
</dbReference>
<dbReference type="SUPFAM" id="SSF53927">
    <property type="entry name" value="Cytidine deaminase-like"/>
    <property type="match status" value="2"/>
</dbReference>
<dbReference type="PATRIC" id="fig|67855.3.peg.2321"/>
<dbReference type="GO" id="GO:0072527">
    <property type="term" value="P:pyrimidine-containing compound metabolic process"/>
    <property type="evidence" value="ECO:0007669"/>
    <property type="project" value="UniProtKB-ARBA"/>
</dbReference>
<evidence type="ECO:0000313" key="12">
    <source>
        <dbReference type="Proteomes" id="UP000036270"/>
    </source>
</evidence>
<feature type="domain" description="CMP/dCMP-type deaminase" evidence="10">
    <location>
        <begin position="192"/>
        <end position="297"/>
    </location>
</feature>
<evidence type="ECO:0000256" key="9">
    <source>
        <dbReference type="PIRSR" id="PIRSR006334-3"/>
    </source>
</evidence>
<comment type="function">
    <text evidence="6">This enzyme scavenges exogenous and endogenous cytidine and 2'-deoxycytidine for UMP synthesis.</text>
</comment>
<comment type="subunit">
    <text evidence="2 6">Homodimer.</text>
</comment>
<comment type="cofactor">
    <cofactor evidence="6 9">
        <name>Zn(2+)</name>
        <dbReference type="ChEBI" id="CHEBI:29105"/>
    </cofactor>
    <text evidence="6 9">Binds 1 zinc ion.</text>
</comment>
<keyword evidence="4 6" id="KW-0378">Hydrolase</keyword>
<dbReference type="EC" id="3.5.4.5" evidence="6"/>
<dbReference type="PIRSF" id="PIRSF006334">
    <property type="entry name" value="Cdd_plus_pseudo"/>
    <property type="match status" value="1"/>
</dbReference>
<dbReference type="FunFam" id="3.40.140.10:FF:000007">
    <property type="entry name" value="Cytidine deaminase"/>
    <property type="match status" value="1"/>
</dbReference>
<name>A0A0J5S649_9PAST</name>
<dbReference type="HAMAP" id="MF_01558">
    <property type="entry name" value="Cyt_deam"/>
    <property type="match status" value="1"/>
</dbReference>
<keyword evidence="3 6" id="KW-0479">Metal-binding</keyword>
<dbReference type="STRING" id="67855.RO21_01735"/>
<comment type="catalytic activity">
    <reaction evidence="6">
        <text>2'-deoxycytidine + H2O + H(+) = 2'-deoxyuridine + NH4(+)</text>
        <dbReference type="Rhea" id="RHEA:13433"/>
        <dbReference type="ChEBI" id="CHEBI:15377"/>
        <dbReference type="ChEBI" id="CHEBI:15378"/>
        <dbReference type="ChEBI" id="CHEBI:15698"/>
        <dbReference type="ChEBI" id="CHEBI:16450"/>
        <dbReference type="ChEBI" id="CHEBI:28938"/>
        <dbReference type="EC" id="3.5.4.5"/>
    </reaction>
</comment>
<dbReference type="CDD" id="cd01283">
    <property type="entry name" value="cytidine_deaminase"/>
    <property type="match status" value="1"/>
</dbReference>
<feature type="binding site" evidence="6 8">
    <location>
        <begin position="95"/>
        <end position="97"/>
    </location>
    <ligand>
        <name>substrate</name>
    </ligand>
</feature>
<dbReference type="PANTHER" id="PTHR11644">
    <property type="entry name" value="CYTIDINE DEAMINASE"/>
    <property type="match status" value="1"/>
</dbReference>
<dbReference type="Gene3D" id="3.40.140.10">
    <property type="entry name" value="Cytidine Deaminase, domain 2"/>
    <property type="match status" value="2"/>
</dbReference>
<dbReference type="InterPro" id="IPR013171">
    <property type="entry name" value="Cyd/dCyd_deaminase_Zn-bd"/>
</dbReference>
<evidence type="ECO:0000256" key="1">
    <source>
        <dbReference type="ARBA" id="ARBA00006576"/>
    </source>
</evidence>
<dbReference type="InterPro" id="IPR020797">
    <property type="entry name" value="Cytidine_deaminase_bacteria"/>
</dbReference>
<dbReference type="EMBL" id="JWIZ01000008">
    <property type="protein sequence ID" value="KMK52332.1"/>
    <property type="molecule type" value="Genomic_DNA"/>
</dbReference>
<reference evidence="11 12" key="1">
    <citation type="submission" date="2014-12" db="EMBL/GenBank/DDBJ databases">
        <title>Reclassification of Actinobacillus muris as Muribacter muris.</title>
        <authorList>
            <person name="Christensen H."/>
            <person name="Nicklas W."/>
            <person name="Bisgaard M."/>
        </authorList>
    </citation>
    <scope>NUCLEOTIDE SEQUENCE [LARGE SCALE GENOMIC DNA]</scope>
    <source>
        <strain evidence="11 12">Ackerman80-443D</strain>
    </source>
</reference>
<dbReference type="InterPro" id="IPR016193">
    <property type="entry name" value="Cytidine_deaminase-like"/>
</dbReference>
<dbReference type="GO" id="GO:0042802">
    <property type="term" value="F:identical protein binding"/>
    <property type="evidence" value="ECO:0007669"/>
    <property type="project" value="UniProtKB-ARBA"/>
</dbReference>
<feature type="domain" description="CMP/dCMP-type deaminase" evidence="10">
    <location>
        <begin position="54"/>
        <end position="174"/>
    </location>
</feature>
<dbReference type="PANTHER" id="PTHR11644:SF2">
    <property type="entry name" value="CYTIDINE DEAMINASE"/>
    <property type="match status" value="1"/>
</dbReference>
<dbReference type="Proteomes" id="UP000036270">
    <property type="component" value="Unassembled WGS sequence"/>
</dbReference>
<evidence type="ECO:0000259" key="10">
    <source>
        <dbReference type="PROSITE" id="PS51747"/>
    </source>
</evidence>
<dbReference type="PROSITE" id="PS51747">
    <property type="entry name" value="CYT_DCMP_DEAMINASES_2"/>
    <property type="match status" value="2"/>
</dbReference>
<dbReference type="Pfam" id="PF00383">
    <property type="entry name" value="dCMP_cyt_deam_1"/>
    <property type="match status" value="1"/>
</dbReference>
<evidence type="ECO:0000256" key="7">
    <source>
        <dbReference type="PIRSR" id="PIRSR006334-1"/>
    </source>
</evidence>
<dbReference type="GO" id="GO:0055086">
    <property type="term" value="P:nucleobase-containing small molecule metabolic process"/>
    <property type="evidence" value="ECO:0007669"/>
    <property type="project" value="UniProtKB-ARBA"/>
</dbReference>
<dbReference type="InterPro" id="IPR016192">
    <property type="entry name" value="APOBEC/CMP_deaminase_Zn-bd"/>
</dbReference>
<dbReference type="Pfam" id="PF08211">
    <property type="entry name" value="dCMP_cyt_deam_2"/>
    <property type="match status" value="1"/>
</dbReference>
<dbReference type="PROSITE" id="PS00903">
    <property type="entry name" value="CYT_DCMP_DEAMINASES_1"/>
    <property type="match status" value="1"/>
</dbReference>
<feature type="binding site" evidence="6 9">
    <location>
        <position position="108"/>
    </location>
    <ligand>
        <name>Zn(2+)</name>
        <dbReference type="ChEBI" id="CHEBI:29105"/>
        <note>catalytic</note>
    </ligand>
</feature>
<feature type="binding site" evidence="6 9">
    <location>
        <position position="138"/>
    </location>
    <ligand>
        <name>Zn(2+)</name>
        <dbReference type="ChEBI" id="CHEBI:29105"/>
        <note>catalytic</note>
    </ligand>
</feature>
<organism evidence="11 12">
    <name type="scientific">Muribacter muris</name>
    <dbReference type="NCBI Taxonomy" id="67855"/>
    <lineage>
        <taxon>Bacteria</taxon>
        <taxon>Pseudomonadati</taxon>
        <taxon>Pseudomonadota</taxon>
        <taxon>Gammaproteobacteria</taxon>
        <taxon>Pasteurellales</taxon>
        <taxon>Pasteurellaceae</taxon>
        <taxon>Muribacter</taxon>
    </lineage>
</organism>
<evidence type="ECO:0000256" key="3">
    <source>
        <dbReference type="ARBA" id="ARBA00022723"/>
    </source>
</evidence>
<evidence type="ECO:0000256" key="5">
    <source>
        <dbReference type="ARBA" id="ARBA00022833"/>
    </source>
</evidence>
<evidence type="ECO:0000313" key="11">
    <source>
        <dbReference type="EMBL" id="KMK52332.1"/>
    </source>
</evidence>
<evidence type="ECO:0000256" key="8">
    <source>
        <dbReference type="PIRSR" id="PIRSR006334-2"/>
    </source>
</evidence>
<dbReference type="AlphaFoldDB" id="A0A0J5S649"/>
<evidence type="ECO:0000256" key="2">
    <source>
        <dbReference type="ARBA" id="ARBA00011738"/>
    </source>
</evidence>
<proteinExistence type="inferred from homology"/>
<dbReference type="NCBIfam" id="NF006537">
    <property type="entry name" value="PRK09027.1"/>
    <property type="match status" value="1"/>
</dbReference>
<dbReference type="GO" id="GO:0008270">
    <property type="term" value="F:zinc ion binding"/>
    <property type="evidence" value="ECO:0007669"/>
    <property type="project" value="UniProtKB-UniRule"/>
</dbReference>